<name>A0ABS4YT58_9MICC</name>
<evidence type="ECO:0000313" key="4">
    <source>
        <dbReference type="Proteomes" id="UP000711614"/>
    </source>
</evidence>
<gene>
    <name evidence="3" type="ORF">JOF48_000785</name>
</gene>
<dbReference type="InterPro" id="IPR036388">
    <property type="entry name" value="WH-like_DNA-bd_sf"/>
</dbReference>
<dbReference type="SUPFAM" id="SSF46785">
    <property type="entry name" value="Winged helix' DNA-binding domain"/>
    <property type="match status" value="1"/>
</dbReference>
<dbReference type="Pfam" id="PF01047">
    <property type="entry name" value="MarR"/>
    <property type="match status" value="1"/>
</dbReference>
<proteinExistence type="predicted"/>
<organism evidence="3 4">
    <name type="scientific">Arthrobacter stackebrandtii</name>
    <dbReference type="NCBI Taxonomy" id="272161"/>
    <lineage>
        <taxon>Bacteria</taxon>
        <taxon>Bacillati</taxon>
        <taxon>Actinomycetota</taxon>
        <taxon>Actinomycetes</taxon>
        <taxon>Micrococcales</taxon>
        <taxon>Micrococcaceae</taxon>
        <taxon>Arthrobacter</taxon>
    </lineage>
</organism>
<dbReference type="Proteomes" id="UP000711614">
    <property type="component" value="Unassembled WGS sequence"/>
</dbReference>
<dbReference type="InterPro" id="IPR036390">
    <property type="entry name" value="WH_DNA-bd_sf"/>
</dbReference>
<reference evidence="3 4" key="1">
    <citation type="submission" date="2021-03" db="EMBL/GenBank/DDBJ databases">
        <title>Sequencing the genomes of 1000 actinobacteria strains.</title>
        <authorList>
            <person name="Klenk H.-P."/>
        </authorList>
    </citation>
    <scope>NUCLEOTIDE SEQUENCE [LARGE SCALE GENOMIC DNA]</scope>
    <source>
        <strain evidence="3 4">DSM 16005</strain>
    </source>
</reference>
<evidence type="ECO:0000256" key="1">
    <source>
        <dbReference type="SAM" id="MobiDB-lite"/>
    </source>
</evidence>
<protein>
    <recommendedName>
        <fullName evidence="2">HTH marR-type domain-containing protein</fullName>
    </recommendedName>
</protein>
<keyword evidence="4" id="KW-1185">Reference proteome</keyword>
<dbReference type="RefSeq" id="WP_425353704.1">
    <property type="nucleotide sequence ID" value="NZ_JAGIOI010000001.1"/>
</dbReference>
<dbReference type="Gene3D" id="1.10.10.10">
    <property type="entry name" value="Winged helix-like DNA-binding domain superfamily/Winged helix DNA-binding domain"/>
    <property type="match status" value="1"/>
</dbReference>
<dbReference type="EMBL" id="JAGIOI010000001">
    <property type="protein sequence ID" value="MBP2411986.1"/>
    <property type="molecule type" value="Genomic_DNA"/>
</dbReference>
<comment type="caution">
    <text evidence="3">The sequence shown here is derived from an EMBL/GenBank/DDBJ whole genome shotgun (WGS) entry which is preliminary data.</text>
</comment>
<dbReference type="InterPro" id="IPR000835">
    <property type="entry name" value="HTH_MarR-typ"/>
</dbReference>
<feature type="domain" description="HTH marR-type" evidence="2">
    <location>
        <begin position="75"/>
        <end position="124"/>
    </location>
</feature>
<feature type="region of interest" description="Disordered" evidence="1">
    <location>
        <begin position="119"/>
        <end position="169"/>
    </location>
</feature>
<evidence type="ECO:0000259" key="2">
    <source>
        <dbReference type="Pfam" id="PF01047"/>
    </source>
</evidence>
<accession>A0ABS4YT58</accession>
<evidence type="ECO:0000313" key="3">
    <source>
        <dbReference type="EMBL" id="MBP2411986.1"/>
    </source>
</evidence>
<sequence length="207" mass="22184">MASTEATPTPLPGSLYDVDAVDPQSQLVDRSAMSKSDIAHIGELMAALGRLRTAEQQLSDASLKYMKLNQTDMRALHYLIVAANTGAVATPGAIAGHLKISTASTTKLLDRLEKAGHITRSPTPATAAPWPFPSHPKPARQPWTPWGASTPNDSMRPDGSPRRNAMWSSGSLTTWPGKYHSRMKLGLNVMPRLNCPPIPMVPCPSGA</sequence>